<feature type="region of interest" description="Disordered" evidence="1">
    <location>
        <begin position="1"/>
        <end position="21"/>
    </location>
</feature>
<feature type="compositionally biased region" description="Polar residues" evidence="1">
    <location>
        <begin position="194"/>
        <end position="206"/>
    </location>
</feature>
<dbReference type="AlphaFoldDB" id="A0A6A5TS84"/>
<proteinExistence type="predicted"/>
<sequence length="417" mass="46555">MTTSPSTSTASPPPSPRSPPGCTHIIPSSLAARLTPPIYCPLCTIRSDISAVESVHCAISSRDGVFESKARSRDEEFAIVNNDAVVHKKLMDESVLVKRRLVNRVSNFEDVLAKMKDDDADVHGWCLDEMWVLGAALRVWEKEKDNCCETPGLGESRDKRWGAVAGKWIEKVQNAVSPPTSPTVPEAPRKSTLRKTSQFDRPSQHLTSDDTRDKSISWANRPGNTFAETEESDCTFTTTSPSPQKGLRFSRVVRHSPDSLNYIIYHPSELALISQSQTQEVHQATHNYHTDAGYARPRDTFWRSCTRQYRPGTWTSMYGCEKVDTSLWTVAWEAAEALYLVKDNLREDRTGEERKGKVPKTSEKGSAVERVKVIGVVAWFAWYVAAVGGRIGRALSALVMGIGRLTEVISFKRRRGK</sequence>
<accession>A0A6A5TS84</accession>
<dbReference type="EMBL" id="ML976998">
    <property type="protein sequence ID" value="KAF1954522.1"/>
    <property type="molecule type" value="Genomic_DNA"/>
</dbReference>
<reference evidence="2" key="1">
    <citation type="journal article" date="2020" name="Stud. Mycol.">
        <title>101 Dothideomycetes genomes: a test case for predicting lifestyles and emergence of pathogens.</title>
        <authorList>
            <person name="Haridas S."/>
            <person name="Albert R."/>
            <person name="Binder M."/>
            <person name="Bloem J."/>
            <person name="Labutti K."/>
            <person name="Salamov A."/>
            <person name="Andreopoulos B."/>
            <person name="Baker S."/>
            <person name="Barry K."/>
            <person name="Bills G."/>
            <person name="Bluhm B."/>
            <person name="Cannon C."/>
            <person name="Castanera R."/>
            <person name="Culley D."/>
            <person name="Daum C."/>
            <person name="Ezra D."/>
            <person name="Gonzalez J."/>
            <person name="Henrissat B."/>
            <person name="Kuo A."/>
            <person name="Liang C."/>
            <person name="Lipzen A."/>
            <person name="Lutzoni F."/>
            <person name="Magnuson J."/>
            <person name="Mondo S."/>
            <person name="Nolan M."/>
            <person name="Ohm R."/>
            <person name="Pangilinan J."/>
            <person name="Park H.-J."/>
            <person name="Ramirez L."/>
            <person name="Alfaro M."/>
            <person name="Sun H."/>
            <person name="Tritt A."/>
            <person name="Yoshinaga Y."/>
            <person name="Zwiers L.-H."/>
            <person name="Turgeon B."/>
            <person name="Goodwin S."/>
            <person name="Spatafora J."/>
            <person name="Crous P."/>
            <person name="Grigoriev I."/>
        </authorList>
    </citation>
    <scope>NUCLEOTIDE SEQUENCE</scope>
    <source>
        <strain evidence="2">CBS 675.92</strain>
    </source>
</reference>
<protein>
    <submittedName>
        <fullName evidence="2">Uncharacterized protein</fullName>
    </submittedName>
</protein>
<gene>
    <name evidence="2" type="ORF">CC80DRAFT_594955</name>
</gene>
<feature type="region of interest" description="Disordered" evidence="1">
    <location>
        <begin position="172"/>
        <end position="245"/>
    </location>
</feature>
<feature type="compositionally biased region" description="Low complexity" evidence="1">
    <location>
        <begin position="1"/>
        <end position="10"/>
    </location>
</feature>
<dbReference type="Proteomes" id="UP000800035">
    <property type="component" value="Unassembled WGS sequence"/>
</dbReference>
<feature type="compositionally biased region" description="Polar residues" evidence="1">
    <location>
        <begin position="234"/>
        <end position="243"/>
    </location>
</feature>
<evidence type="ECO:0000256" key="1">
    <source>
        <dbReference type="SAM" id="MobiDB-lite"/>
    </source>
</evidence>
<organism evidence="2 3">
    <name type="scientific">Byssothecium circinans</name>
    <dbReference type="NCBI Taxonomy" id="147558"/>
    <lineage>
        <taxon>Eukaryota</taxon>
        <taxon>Fungi</taxon>
        <taxon>Dikarya</taxon>
        <taxon>Ascomycota</taxon>
        <taxon>Pezizomycotina</taxon>
        <taxon>Dothideomycetes</taxon>
        <taxon>Pleosporomycetidae</taxon>
        <taxon>Pleosporales</taxon>
        <taxon>Massarineae</taxon>
        <taxon>Massarinaceae</taxon>
        <taxon>Byssothecium</taxon>
    </lineage>
</organism>
<name>A0A6A5TS84_9PLEO</name>
<keyword evidence="3" id="KW-1185">Reference proteome</keyword>
<evidence type="ECO:0000313" key="3">
    <source>
        <dbReference type="Proteomes" id="UP000800035"/>
    </source>
</evidence>
<evidence type="ECO:0000313" key="2">
    <source>
        <dbReference type="EMBL" id="KAF1954522.1"/>
    </source>
</evidence>
<dbReference type="OrthoDB" id="10654913at2759"/>